<feature type="region of interest" description="Disordered" evidence="16">
    <location>
        <begin position="1080"/>
        <end position="1143"/>
    </location>
</feature>
<evidence type="ECO:0000256" key="3">
    <source>
        <dbReference type="ARBA" id="ARBA00010044"/>
    </source>
</evidence>
<dbReference type="PROSITE" id="PS51329">
    <property type="entry name" value="C_CAP_COFACTOR_C"/>
    <property type="match status" value="1"/>
</dbReference>
<dbReference type="Gene3D" id="1.20.58.760">
    <property type="entry name" value="Peptidase M41"/>
    <property type="match status" value="1"/>
</dbReference>
<dbReference type="InterPro" id="IPR003593">
    <property type="entry name" value="AAA+_ATPase"/>
</dbReference>
<feature type="region of interest" description="Disordered" evidence="16">
    <location>
        <begin position="39"/>
        <end position="64"/>
    </location>
</feature>
<dbReference type="InterPro" id="IPR036223">
    <property type="entry name" value="CAP_C_sf"/>
</dbReference>
<dbReference type="InterPro" id="IPR003960">
    <property type="entry name" value="ATPase_AAA_CS"/>
</dbReference>
<dbReference type="PRINTS" id="PR00830">
    <property type="entry name" value="ENDOLAPTASE"/>
</dbReference>
<dbReference type="GO" id="GO:0007005">
    <property type="term" value="P:mitochondrion organization"/>
    <property type="evidence" value="ECO:0007669"/>
    <property type="project" value="TreeGrafter"/>
</dbReference>
<evidence type="ECO:0000256" key="9">
    <source>
        <dbReference type="ARBA" id="ARBA00022833"/>
    </source>
</evidence>
<dbReference type="Gene3D" id="2.160.20.70">
    <property type="match status" value="1"/>
</dbReference>
<dbReference type="FunFam" id="3.40.50.300:FF:001025">
    <property type="entry name" value="ATPase family, AAA domain-containing 2B"/>
    <property type="match status" value="1"/>
</dbReference>
<dbReference type="GO" id="GO:0005743">
    <property type="term" value="C:mitochondrial inner membrane"/>
    <property type="evidence" value="ECO:0007669"/>
    <property type="project" value="TreeGrafter"/>
</dbReference>
<keyword evidence="10" id="KW-0067">ATP-binding</keyword>
<keyword evidence="9" id="KW-0862">Zinc</keyword>
<evidence type="ECO:0000256" key="1">
    <source>
        <dbReference type="ARBA" id="ARBA00001947"/>
    </source>
</evidence>
<evidence type="ECO:0000256" key="12">
    <source>
        <dbReference type="ARBA" id="ARBA00023054"/>
    </source>
</evidence>
<dbReference type="FunFam" id="1.25.40.330:FF:000001">
    <property type="entry name" value="Adenylyl cyclase-associated protein"/>
    <property type="match status" value="1"/>
</dbReference>
<evidence type="ECO:0000256" key="2">
    <source>
        <dbReference type="ARBA" id="ARBA00007659"/>
    </source>
</evidence>
<evidence type="ECO:0000259" key="17">
    <source>
        <dbReference type="PROSITE" id="PS51329"/>
    </source>
</evidence>
<dbReference type="GO" id="GO:0003779">
    <property type="term" value="F:actin binding"/>
    <property type="evidence" value="ECO:0007669"/>
    <property type="project" value="InterPro"/>
</dbReference>
<keyword evidence="12 15" id="KW-0175">Coiled coil</keyword>
<name>A0A0D6EIW0_SPOSA</name>
<evidence type="ECO:0000256" key="10">
    <source>
        <dbReference type="ARBA" id="ARBA00022840"/>
    </source>
</evidence>
<gene>
    <name evidence="18" type="primary">SPOSA6832_01546</name>
</gene>
<comment type="cofactor">
    <cofactor evidence="1">
        <name>Zn(2+)</name>
        <dbReference type="ChEBI" id="CHEBI:29105"/>
    </cofactor>
</comment>
<dbReference type="Pfam" id="PF01213">
    <property type="entry name" value="CAP_N-CM"/>
    <property type="match status" value="1"/>
</dbReference>
<dbReference type="SUPFAM" id="SSF101278">
    <property type="entry name" value="N-terminal domain of adenylylcyclase associated protein, CAP"/>
    <property type="match status" value="1"/>
</dbReference>
<comment type="function">
    <text evidence="13">The N-terminal domain binds to adenylyl cyclase, thereby enabling adenylyl cyclase to be activated by upstream regulatory signals, such as Ras. The C-terminal domain is required for normal cellular morphology and growth control.</text>
</comment>
<evidence type="ECO:0000256" key="11">
    <source>
        <dbReference type="ARBA" id="ARBA00023049"/>
    </source>
</evidence>
<dbReference type="InterPro" id="IPR053950">
    <property type="entry name" value="CAP_N"/>
</dbReference>
<feature type="compositionally biased region" description="Pro residues" evidence="16">
    <location>
        <begin position="1109"/>
        <end position="1137"/>
    </location>
</feature>
<evidence type="ECO:0000256" key="7">
    <source>
        <dbReference type="ARBA" id="ARBA00022741"/>
    </source>
</evidence>
<dbReference type="Gene3D" id="1.25.40.330">
    <property type="entry name" value="Adenylate cyclase-associated CAP, N-terminal domain"/>
    <property type="match status" value="1"/>
</dbReference>
<dbReference type="OrthoDB" id="1413014at2759"/>
<evidence type="ECO:0000256" key="6">
    <source>
        <dbReference type="ARBA" id="ARBA00022723"/>
    </source>
</evidence>
<dbReference type="FunFam" id="1.20.58.760:FF:000001">
    <property type="entry name" value="ATP-dependent zinc metalloprotease FtsH"/>
    <property type="match status" value="1"/>
</dbReference>
<feature type="coiled-coil region" evidence="15">
    <location>
        <begin position="758"/>
        <end position="789"/>
    </location>
</feature>
<accession>A0A0D6EIW0</accession>
<evidence type="ECO:0000256" key="15">
    <source>
        <dbReference type="SAM" id="Coils"/>
    </source>
</evidence>
<dbReference type="GO" id="GO:0005524">
    <property type="term" value="F:ATP binding"/>
    <property type="evidence" value="ECO:0007669"/>
    <property type="project" value="UniProtKB-KW"/>
</dbReference>
<dbReference type="InterPro" id="IPR018106">
    <property type="entry name" value="CAP_CS_N"/>
</dbReference>
<evidence type="ECO:0000313" key="18">
    <source>
        <dbReference type="EMBL" id="CEQ39962.1"/>
    </source>
</evidence>
<evidence type="ECO:0000313" key="19">
    <source>
        <dbReference type="Proteomes" id="UP000243876"/>
    </source>
</evidence>
<comment type="similarity">
    <text evidence="3">In the C-terminal section; belongs to the peptidase M41 family.</text>
</comment>
<keyword evidence="5" id="KW-0645">Protease</keyword>
<dbReference type="SUPFAM" id="SSF52540">
    <property type="entry name" value="P-loop containing nucleoside triphosphate hydrolases"/>
    <property type="match status" value="1"/>
</dbReference>
<dbReference type="PROSITE" id="PS01088">
    <property type="entry name" value="CAP_1"/>
    <property type="match status" value="1"/>
</dbReference>
<keyword evidence="11" id="KW-0482">Metalloprotease</keyword>
<dbReference type="GO" id="GO:0004176">
    <property type="term" value="F:ATP-dependent peptidase activity"/>
    <property type="evidence" value="ECO:0007669"/>
    <property type="project" value="InterPro"/>
</dbReference>
<dbReference type="Pfam" id="PF01434">
    <property type="entry name" value="Peptidase_M41"/>
    <property type="match status" value="1"/>
</dbReference>
<dbReference type="PROSITE" id="PS00674">
    <property type="entry name" value="AAA"/>
    <property type="match status" value="1"/>
</dbReference>
<reference evidence="19" key="1">
    <citation type="submission" date="2015-02" db="EMBL/GenBank/DDBJ databases">
        <authorList>
            <person name="Gon?alves P."/>
        </authorList>
    </citation>
    <scope>NUCLEOTIDE SEQUENCE [LARGE SCALE GENOMIC DNA]</scope>
</reference>
<dbReference type="GO" id="GO:0004222">
    <property type="term" value="F:metalloendopeptidase activity"/>
    <property type="evidence" value="ECO:0007669"/>
    <property type="project" value="InterPro"/>
</dbReference>
<keyword evidence="8" id="KW-0378">Hydrolase</keyword>
<dbReference type="InterPro" id="IPR016098">
    <property type="entry name" value="CAP/MinC_C"/>
</dbReference>
<feature type="region of interest" description="Disordered" evidence="16">
    <location>
        <begin position="206"/>
        <end position="225"/>
    </location>
</feature>
<dbReference type="Pfam" id="PF00004">
    <property type="entry name" value="AAA"/>
    <property type="match status" value="1"/>
</dbReference>
<protein>
    <recommendedName>
        <fullName evidence="14">Adenylyl cyclase-associated protein</fullName>
    </recommendedName>
</protein>
<dbReference type="Pfam" id="PF17862">
    <property type="entry name" value="AAA_lid_3"/>
    <property type="match status" value="1"/>
</dbReference>
<dbReference type="GO" id="GO:0006515">
    <property type="term" value="P:protein quality control for misfolded or incompletely synthesized proteins"/>
    <property type="evidence" value="ECO:0007669"/>
    <property type="project" value="TreeGrafter"/>
</dbReference>
<dbReference type="SMART" id="SM00673">
    <property type="entry name" value="CARP"/>
    <property type="match status" value="2"/>
</dbReference>
<dbReference type="InterPro" id="IPR041569">
    <property type="entry name" value="AAA_lid_3"/>
</dbReference>
<dbReference type="MEROPS" id="M41.004"/>
<dbReference type="InterPro" id="IPR027417">
    <property type="entry name" value="P-loop_NTPase"/>
</dbReference>
<organism evidence="18 19">
    <name type="scientific">Sporidiobolus salmonicolor</name>
    <name type="common">Yeast-like fungus</name>
    <name type="synonym">Sporobolomyces salmonicolor</name>
    <dbReference type="NCBI Taxonomy" id="5005"/>
    <lineage>
        <taxon>Eukaryota</taxon>
        <taxon>Fungi</taxon>
        <taxon>Dikarya</taxon>
        <taxon>Basidiomycota</taxon>
        <taxon>Pucciniomycotina</taxon>
        <taxon>Microbotryomycetes</taxon>
        <taxon>Sporidiobolales</taxon>
        <taxon>Sporidiobolaceae</taxon>
        <taxon>Sporobolomyces</taxon>
    </lineage>
</organism>
<dbReference type="InterPro" id="IPR006599">
    <property type="entry name" value="CARP_motif"/>
</dbReference>
<feature type="compositionally biased region" description="Pro residues" evidence="16">
    <location>
        <begin position="42"/>
        <end position="53"/>
    </location>
</feature>
<keyword evidence="19" id="KW-1185">Reference proteome</keyword>
<dbReference type="PANTHER" id="PTHR23076">
    <property type="entry name" value="METALLOPROTEASE M41 FTSH"/>
    <property type="match status" value="1"/>
</dbReference>
<dbReference type="EMBL" id="CENE01000004">
    <property type="protein sequence ID" value="CEQ39962.1"/>
    <property type="molecule type" value="Genomic_DNA"/>
</dbReference>
<comment type="similarity">
    <text evidence="4">In the N-terminal section; belongs to the AAA ATPase family.</text>
</comment>
<feature type="domain" description="C-CAP/cofactor C-like" evidence="17">
    <location>
        <begin position="1207"/>
        <end position="1346"/>
    </location>
</feature>
<dbReference type="InterPro" id="IPR000642">
    <property type="entry name" value="Peptidase_M41"/>
</dbReference>
<feature type="region of interest" description="Disordered" evidence="16">
    <location>
        <begin position="1167"/>
        <end position="1218"/>
    </location>
</feature>
<evidence type="ECO:0000256" key="8">
    <source>
        <dbReference type="ARBA" id="ARBA00022801"/>
    </source>
</evidence>
<proteinExistence type="inferred from homology"/>
<dbReference type="Proteomes" id="UP000243876">
    <property type="component" value="Unassembled WGS sequence"/>
</dbReference>
<dbReference type="InterPro" id="IPR037219">
    <property type="entry name" value="Peptidase_M41-like"/>
</dbReference>
<evidence type="ECO:0000256" key="14">
    <source>
        <dbReference type="ARBA" id="ARBA00072052"/>
    </source>
</evidence>
<evidence type="ECO:0000256" key="4">
    <source>
        <dbReference type="ARBA" id="ARBA00010550"/>
    </source>
</evidence>
<evidence type="ECO:0000256" key="5">
    <source>
        <dbReference type="ARBA" id="ARBA00022670"/>
    </source>
</evidence>
<dbReference type="InterPro" id="IPR017901">
    <property type="entry name" value="C-CAP_CF_C-like"/>
</dbReference>
<dbReference type="GO" id="GO:0016887">
    <property type="term" value="F:ATP hydrolysis activity"/>
    <property type="evidence" value="ECO:0007669"/>
    <property type="project" value="InterPro"/>
</dbReference>
<keyword evidence="6" id="KW-0479">Metal-binding</keyword>
<dbReference type="Pfam" id="PF08603">
    <property type="entry name" value="CAP_C"/>
    <property type="match status" value="1"/>
</dbReference>
<feature type="compositionally biased region" description="Low complexity" evidence="16">
    <location>
        <begin position="54"/>
        <end position="64"/>
    </location>
</feature>
<dbReference type="PANTHER" id="PTHR23076:SF97">
    <property type="entry name" value="ATP-DEPENDENT ZINC METALLOPROTEASE YME1L1"/>
    <property type="match status" value="1"/>
</dbReference>
<sequence>MLQPIPRPTGLLKELLTDFAAVSSRKRRFLPLRPFSSAPVAGAPPPSLLPPQRSPFLSLPAPSSTPRSSLTSRLLPLLNAHARFSSSNIDQYRSAVPASIQTADDVAVLRAYLEGLFDNAEGRVQNRNELIQKWEELTCLWAAGEGGNALVLKDDEAFRLYLKALAAFASEAEGKEAAELFGKIAEAPLRRAEVLKALEAASAAAPSTSSTSSAPPAPAAAPSSSAPVLTPGMLVSALFSGSTGRGKGNEAKIKSLGSFASWFAPTGASSSAAGGPEPIRIVVEEAKSPILWRIVKFLAVTALYSFLLLSLLSLLIDSSGILRATAQNTPFQPTAAPNADDPSGRGTTFKDVHGVEEAKHELYEIVEFLKDPKKFEKLGGRLPRGVLLTGPPGTGKTLLARAVAGEAGVPFFSASGSEFDESALLSLFFPRRPTDPVARPVYVGVGARRIRELFAAARKSSPAIVFIDELDAIGGKRKASDQHFHKQTLNQLLTELDGFATGEGIILIGATNFPEALDKALVRPGRFDRHVVVPLPDVRGRMEILRHHLRNIGYDRQNVDISIIARGTIGFSGADLQALVNQAAVKASAEGADAVRGGHFEWAKERIMMGAARKSAYITPENKLATARHEAGHALVALYTPGAYPLQSITVVPRGNALGYTLMLPEMDKNSHSFAEYRAKLDVAMGGRAAEELMYGKDNVTDGASSDISNATNIASLLVRRFGFSEAIGPVAYPDTADSPQPSPETLRVIDSEVRKLIEAADARAQELLRAKKHELERLAKALVEYETLDAVEVQKGSDQGRGPARPNEGNVVVKPESADWLVDEGAALVRSSSPLGFIMPTQTSGVAGIPAQGVGSLQSLLRRLEAATSRLEDIALTQATAGGMQHLSGAAPVATPAAPGGAAPPAPAPVAEDKLPPQVQAFDELIEGPLTAYIKLSKELGGLIAEQQVANGFIAQRAFIQLAAACTKLPTSDPKYQTLIAPTQTALLAVIEMKEKSRASKEINQLTVVSEGIPALGWVTLDSKPGPYVGEFKDSSMFWVNRVIKEHKESNPKQVEWARSFIALLEELRKYIMQHHTTGLTWNPKGVDPTTYKPSSSSIPTAPAPSGGAPPPPPPPPPAPAPPPPPPAGSPAPSTPAPAAGDMSNVFAALNQGEAITKGLRKVDKSEMTHKNPDLRASGAVPSTMGAAPGKGPQKPPKPTAMQRKPPKTELDGNKWNIENHENNQSIVLENTELNHIVNVFNVKSSIIQIRGKVNAVSLVNCPKTSVLIDSAVSSLSVSNSSSFTVQILGRVPTLLLDGCDGGQVYLSKASLDTEIVSAKCSALNISLPVEGEEDGVFEEKAVPEQFKTVVVNGKLVTTVVEHSG</sequence>
<feature type="compositionally biased region" description="Basic and acidic residues" evidence="16">
    <location>
        <begin position="1208"/>
        <end position="1218"/>
    </location>
</feature>
<dbReference type="InterPro" id="IPR013992">
    <property type="entry name" value="Adenylate_cyclase-assoc_CAP_N"/>
</dbReference>
<evidence type="ECO:0000256" key="13">
    <source>
        <dbReference type="ARBA" id="ARBA00054756"/>
    </source>
</evidence>
<dbReference type="Gene3D" id="1.10.8.60">
    <property type="match status" value="1"/>
</dbReference>
<dbReference type="InterPro" id="IPR003959">
    <property type="entry name" value="ATPase_AAA_core"/>
</dbReference>
<keyword evidence="7" id="KW-0547">Nucleotide-binding</keyword>
<dbReference type="SUPFAM" id="SSF69340">
    <property type="entry name" value="C-terminal domain of adenylylcyclase associated protein"/>
    <property type="match status" value="1"/>
</dbReference>
<dbReference type="InterPro" id="IPR036222">
    <property type="entry name" value="CAP_N_sf"/>
</dbReference>
<dbReference type="InterPro" id="IPR013912">
    <property type="entry name" value="Adenylate_cyclase-assoc_CAP_C"/>
</dbReference>
<dbReference type="GO" id="GO:0007010">
    <property type="term" value="P:cytoskeleton organization"/>
    <property type="evidence" value="ECO:0007669"/>
    <property type="project" value="InterPro"/>
</dbReference>
<dbReference type="Pfam" id="PF21938">
    <property type="entry name" value="CAP_N"/>
    <property type="match status" value="1"/>
</dbReference>
<dbReference type="SUPFAM" id="SSF140990">
    <property type="entry name" value="FtsH protease domain-like"/>
    <property type="match status" value="1"/>
</dbReference>
<evidence type="ECO:0000256" key="16">
    <source>
        <dbReference type="SAM" id="MobiDB-lite"/>
    </source>
</evidence>
<dbReference type="Gene3D" id="3.40.50.300">
    <property type="entry name" value="P-loop containing nucleotide triphosphate hydrolases"/>
    <property type="match status" value="1"/>
</dbReference>
<dbReference type="SMART" id="SM00382">
    <property type="entry name" value="AAA"/>
    <property type="match status" value="1"/>
</dbReference>
<dbReference type="GO" id="GO:0046872">
    <property type="term" value="F:metal ion binding"/>
    <property type="evidence" value="ECO:0007669"/>
    <property type="project" value="UniProtKB-KW"/>
</dbReference>
<dbReference type="FunFam" id="1.10.8.60:FF:000001">
    <property type="entry name" value="ATP-dependent zinc metalloprotease FtsH"/>
    <property type="match status" value="1"/>
</dbReference>
<feature type="compositionally biased region" description="Low complexity" evidence="16">
    <location>
        <begin position="1095"/>
        <end position="1108"/>
    </location>
</feature>
<dbReference type="CDD" id="cd19501">
    <property type="entry name" value="RecA-like_FtsH"/>
    <property type="match status" value="1"/>
</dbReference>
<comment type="similarity">
    <text evidence="2">Belongs to the CAP family.</text>
</comment>